<feature type="compositionally biased region" description="Basic and acidic residues" evidence="1">
    <location>
        <begin position="64"/>
        <end position="73"/>
    </location>
</feature>
<dbReference type="Proteomes" id="UP000796880">
    <property type="component" value="Unassembled WGS sequence"/>
</dbReference>
<sequence>MPPPVTKAGKTATSLSRGRVYATPLRITAEQKNVIRALFRTKTKSLLSILSEDSFRDVIASSEETSRNRAERNLEEEDPSTQLSEEIPEGIPLPTLEVPYLHILEGCIRLFMRKPTSWASYPAADMGKLKMKISKAELEATKKKKKDKQAAAKGGVSSASDKGQERPTLNVVVEPDSTNRYSSGDSPPPRGATFQPPQDKSKEKQTTSMLGWRIPTIRPDSSPLAQNARYLYDAVIKVDKAFNKKAEAYINAAALIEKDRELEALKRDALQARVARWPRAKRNIYKKAAIDAILKNTNDMIRAFKAGQTEDWVTPDPSDEEEGGQEDMEITSGEDEPDDGDAPPLSQPEAPGLDVEPNQATSNDSFEEAMRLPSNEESGPGQTSHATDADVEAQD</sequence>
<organism evidence="2 3">
    <name type="scientific">Rhamnella rubrinervis</name>
    <dbReference type="NCBI Taxonomy" id="2594499"/>
    <lineage>
        <taxon>Eukaryota</taxon>
        <taxon>Viridiplantae</taxon>
        <taxon>Streptophyta</taxon>
        <taxon>Embryophyta</taxon>
        <taxon>Tracheophyta</taxon>
        <taxon>Spermatophyta</taxon>
        <taxon>Magnoliopsida</taxon>
        <taxon>eudicotyledons</taxon>
        <taxon>Gunneridae</taxon>
        <taxon>Pentapetalae</taxon>
        <taxon>rosids</taxon>
        <taxon>fabids</taxon>
        <taxon>Rosales</taxon>
        <taxon>Rhamnaceae</taxon>
        <taxon>rhamnoid group</taxon>
        <taxon>Rhamneae</taxon>
        <taxon>Rhamnella</taxon>
    </lineage>
</organism>
<keyword evidence="3" id="KW-1185">Reference proteome</keyword>
<dbReference type="AlphaFoldDB" id="A0A8K0HLR9"/>
<feature type="region of interest" description="Disordered" evidence="1">
    <location>
        <begin position="140"/>
        <end position="218"/>
    </location>
</feature>
<gene>
    <name evidence="2" type="ORF">FNV43_RR04941</name>
</gene>
<feature type="compositionally biased region" description="Polar residues" evidence="1">
    <location>
        <begin position="176"/>
        <end position="185"/>
    </location>
</feature>
<dbReference type="EMBL" id="VOIH02000002">
    <property type="protein sequence ID" value="KAF3454494.1"/>
    <property type="molecule type" value="Genomic_DNA"/>
</dbReference>
<proteinExistence type="predicted"/>
<feature type="region of interest" description="Disordered" evidence="1">
    <location>
        <begin position="306"/>
        <end position="395"/>
    </location>
</feature>
<evidence type="ECO:0000313" key="2">
    <source>
        <dbReference type="EMBL" id="KAF3454494.1"/>
    </source>
</evidence>
<name>A0A8K0HLR9_9ROSA</name>
<comment type="caution">
    <text evidence="2">The sequence shown here is derived from an EMBL/GenBank/DDBJ whole genome shotgun (WGS) entry which is preliminary data.</text>
</comment>
<accession>A0A8K0HLR9</accession>
<evidence type="ECO:0000313" key="3">
    <source>
        <dbReference type="Proteomes" id="UP000796880"/>
    </source>
</evidence>
<reference evidence="2" key="1">
    <citation type="submission" date="2020-03" db="EMBL/GenBank/DDBJ databases">
        <title>A high-quality chromosome-level genome assembly of a woody plant with both climbing and erect habits, Rhamnella rubrinervis.</title>
        <authorList>
            <person name="Lu Z."/>
            <person name="Yang Y."/>
            <person name="Zhu X."/>
            <person name="Sun Y."/>
        </authorList>
    </citation>
    <scope>NUCLEOTIDE SEQUENCE</scope>
    <source>
        <strain evidence="2">BYM</strain>
        <tissue evidence="2">Leaf</tissue>
    </source>
</reference>
<evidence type="ECO:0000256" key="1">
    <source>
        <dbReference type="SAM" id="MobiDB-lite"/>
    </source>
</evidence>
<feature type="compositionally biased region" description="Polar residues" evidence="1">
    <location>
        <begin position="375"/>
        <end position="386"/>
    </location>
</feature>
<protein>
    <submittedName>
        <fullName evidence="2">Uncharacterized protein</fullName>
    </submittedName>
</protein>
<feature type="region of interest" description="Disordered" evidence="1">
    <location>
        <begin position="63"/>
        <end position="86"/>
    </location>
</feature>
<feature type="compositionally biased region" description="Acidic residues" evidence="1">
    <location>
        <begin position="317"/>
        <end position="341"/>
    </location>
</feature>